<proteinExistence type="predicted"/>
<gene>
    <name evidence="1" type="ORF">PY03238</name>
</gene>
<name>Q7RJM1_PLAYO</name>
<feature type="non-terminal residue" evidence="1">
    <location>
        <position position="1"/>
    </location>
</feature>
<dbReference type="PaxDb" id="73239-Q7RJM1"/>
<dbReference type="Proteomes" id="UP000008553">
    <property type="component" value="Unassembled WGS sequence"/>
</dbReference>
<dbReference type="EMBL" id="AABL01000921">
    <property type="protein sequence ID" value="EAA22795.1"/>
    <property type="molecule type" value="Genomic_DNA"/>
</dbReference>
<comment type="caution">
    <text evidence="1">The sequence shown here is derived from an EMBL/GenBank/DDBJ whole genome shotgun (WGS) entry which is preliminary data.</text>
</comment>
<keyword evidence="2" id="KW-1185">Reference proteome</keyword>
<dbReference type="InParanoid" id="Q7RJM1"/>
<evidence type="ECO:0000313" key="1">
    <source>
        <dbReference type="EMBL" id="EAA22795.1"/>
    </source>
</evidence>
<organism evidence="1 2">
    <name type="scientific">Plasmodium yoelii yoelii</name>
    <dbReference type="NCBI Taxonomy" id="73239"/>
    <lineage>
        <taxon>Eukaryota</taxon>
        <taxon>Sar</taxon>
        <taxon>Alveolata</taxon>
        <taxon>Apicomplexa</taxon>
        <taxon>Aconoidasida</taxon>
        <taxon>Haemosporida</taxon>
        <taxon>Plasmodiidae</taxon>
        <taxon>Plasmodium</taxon>
        <taxon>Plasmodium (Vinckeia)</taxon>
    </lineage>
</organism>
<sequence length="27" mass="3209">IKKKKKIGNIISGRSTYLCILHRYMFP</sequence>
<accession>Q7RJM1</accession>
<reference evidence="1 2" key="1">
    <citation type="journal article" date="2002" name="Nature">
        <title>Genome sequence and comparative analysis of the model rodent malaria parasite Plasmodium yoelii yoelii.</title>
        <authorList>
            <person name="Carlton J.M."/>
            <person name="Angiuoli S.V."/>
            <person name="Suh B.B."/>
            <person name="Kooij T.W."/>
            <person name="Pertea M."/>
            <person name="Silva J.C."/>
            <person name="Ermolaeva M.D."/>
            <person name="Allen J.E."/>
            <person name="Selengut J.D."/>
            <person name="Koo H.L."/>
            <person name="Peterson J.D."/>
            <person name="Pop M."/>
            <person name="Kosack D.S."/>
            <person name="Shumway M.F."/>
            <person name="Bidwell S.L."/>
            <person name="Shallom S.J."/>
            <person name="van Aken S.E."/>
            <person name="Riedmuller S.B."/>
            <person name="Feldblyum T.V."/>
            <person name="Cho J.K."/>
            <person name="Quackenbush J."/>
            <person name="Sedegah M."/>
            <person name="Shoaibi A."/>
            <person name="Cummings L.M."/>
            <person name="Florens L."/>
            <person name="Yates J.R."/>
            <person name="Raine J.D."/>
            <person name="Sinden R.E."/>
            <person name="Harris M.A."/>
            <person name="Cunningham D.A."/>
            <person name="Preiser P.R."/>
            <person name="Bergman L.W."/>
            <person name="Vaidya A.B."/>
            <person name="van Lin L.H."/>
            <person name="Janse C.J."/>
            <person name="Waters A.P."/>
            <person name="Smith H.O."/>
            <person name="White O.R."/>
            <person name="Salzberg S.L."/>
            <person name="Venter J.C."/>
            <person name="Fraser C.M."/>
            <person name="Hoffman S.L."/>
            <person name="Gardner M.J."/>
            <person name="Carucci D.J."/>
        </authorList>
    </citation>
    <scope>NUCLEOTIDE SEQUENCE [LARGE SCALE GENOMIC DNA]</scope>
    <source>
        <strain evidence="1 2">17XNL</strain>
    </source>
</reference>
<dbReference type="AlphaFoldDB" id="Q7RJM1"/>
<evidence type="ECO:0000313" key="2">
    <source>
        <dbReference type="Proteomes" id="UP000008553"/>
    </source>
</evidence>
<protein>
    <submittedName>
        <fullName evidence="1">Uncharacterized protein</fullName>
    </submittedName>
</protein>